<keyword evidence="1" id="KW-0813">Transport</keyword>
<protein>
    <recommendedName>
        <fullName evidence="1">Probable queuosine precursor transporter</fullName>
        <shortName evidence="1">Q precursor transporter</shortName>
    </recommendedName>
</protein>
<feature type="transmembrane region" description="Helical" evidence="1">
    <location>
        <begin position="217"/>
        <end position="241"/>
    </location>
</feature>
<reference evidence="2 3" key="1">
    <citation type="submission" date="2019-08" db="EMBL/GenBank/DDBJ databases">
        <authorList>
            <person name="Guy L."/>
        </authorList>
    </citation>
    <scope>NUCLEOTIDE SEQUENCE [LARGE SCALE GENOMIC DNA]</scope>
    <source>
        <strain evidence="2 3">SGT-108</strain>
    </source>
</reference>
<organism evidence="2 3">
    <name type="scientific">Aquicella siphonis</name>
    <dbReference type="NCBI Taxonomy" id="254247"/>
    <lineage>
        <taxon>Bacteria</taxon>
        <taxon>Pseudomonadati</taxon>
        <taxon>Pseudomonadota</taxon>
        <taxon>Gammaproteobacteria</taxon>
        <taxon>Legionellales</taxon>
        <taxon>Coxiellaceae</taxon>
        <taxon>Aquicella</taxon>
    </lineage>
</organism>
<gene>
    <name evidence="2" type="ORF">AQUSIP_23210</name>
</gene>
<proteinExistence type="inferred from homology"/>
<dbReference type="KEGG" id="asip:AQUSIP_23210"/>
<comment type="function">
    <text evidence="1">Involved in the import of queuosine (Q) precursors, required for Q precursor salvage.</text>
</comment>
<feature type="transmembrane region" description="Helical" evidence="1">
    <location>
        <begin position="253"/>
        <end position="273"/>
    </location>
</feature>
<dbReference type="PANTHER" id="PTHR34300">
    <property type="entry name" value="QUEUOSINE PRECURSOR TRANSPORTER-RELATED"/>
    <property type="match status" value="1"/>
</dbReference>
<feature type="transmembrane region" description="Helical" evidence="1">
    <location>
        <begin position="112"/>
        <end position="131"/>
    </location>
</feature>
<feature type="transmembrane region" description="Helical" evidence="1">
    <location>
        <begin position="174"/>
        <end position="196"/>
    </location>
</feature>
<feature type="transmembrane region" description="Helical" evidence="1">
    <location>
        <begin position="85"/>
        <end position="106"/>
    </location>
</feature>
<dbReference type="PANTHER" id="PTHR34300:SF2">
    <property type="entry name" value="QUEUOSINE PRECURSOR TRANSPORTER-RELATED"/>
    <property type="match status" value="1"/>
</dbReference>
<accession>A0A5E4PJ49</accession>
<comment type="subcellular location">
    <subcellularLocation>
        <location evidence="1">Cell inner membrane</location>
        <topology evidence="1">Multi-pass membrane protein</topology>
    </subcellularLocation>
</comment>
<keyword evidence="3" id="KW-1185">Reference proteome</keyword>
<evidence type="ECO:0000313" key="2">
    <source>
        <dbReference type="EMBL" id="VVC76994.1"/>
    </source>
</evidence>
<dbReference type="RefSeq" id="WP_232051918.1">
    <property type="nucleotide sequence ID" value="NZ_LR699120.1"/>
</dbReference>
<dbReference type="Proteomes" id="UP000324194">
    <property type="component" value="Chromosome 2"/>
</dbReference>
<keyword evidence="1" id="KW-0997">Cell inner membrane</keyword>
<dbReference type="EMBL" id="LR699120">
    <property type="protein sequence ID" value="VVC76994.1"/>
    <property type="molecule type" value="Genomic_DNA"/>
</dbReference>
<comment type="similarity">
    <text evidence="1">Belongs to the vitamin uptake transporter (VUT/ECF) (TC 2.A.88) family. Q precursor transporter subfamily.</text>
</comment>
<keyword evidence="1" id="KW-1003">Cell membrane</keyword>
<keyword evidence="1" id="KW-0812">Transmembrane</keyword>
<evidence type="ECO:0000256" key="1">
    <source>
        <dbReference type="HAMAP-Rule" id="MF_02088"/>
    </source>
</evidence>
<dbReference type="InterPro" id="IPR003744">
    <property type="entry name" value="YhhQ"/>
</dbReference>
<evidence type="ECO:0000313" key="3">
    <source>
        <dbReference type="Proteomes" id="UP000324194"/>
    </source>
</evidence>
<dbReference type="GO" id="GO:0022857">
    <property type="term" value="F:transmembrane transporter activity"/>
    <property type="evidence" value="ECO:0007669"/>
    <property type="project" value="UniProtKB-UniRule"/>
</dbReference>
<sequence length="301" mass="34035">MNQYRFISCNPDSFHAGVITARIQAVKEGMITELPVRELYHPDWLRLFSPADASRIAALHAAEQTQDIELLTRLHHIKPAVKDSVILVGTLFTAFLILSNLAAFKLVSVGHFTFPAGLVFFPVTYLFDDILTEVYGFKISRRIIWSALFANLIVLLGAWLTTYLPPSPDWHDQAAYALIYQATPRIFIASTVAYFFGEFSNSILLAKLKILMSGRHLWLRALASTSVGVGIDTILFTHIAFFSLIPYSAVWDIIFTMYLAKVIYEACAIPLTYKMANYLKRKDNVDYYDVGTRFNPFSLAL</sequence>
<name>A0A5E4PJ49_9COXI</name>
<dbReference type="GO" id="GO:0005886">
    <property type="term" value="C:plasma membrane"/>
    <property type="evidence" value="ECO:0007669"/>
    <property type="project" value="UniProtKB-SubCell"/>
</dbReference>
<dbReference type="HAMAP" id="MF_02088">
    <property type="entry name" value="Q_prec_transport"/>
    <property type="match status" value="1"/>
</dbReference>
<dbReference type="Pfam" id="PF02592">
    <property type="entry name" value="Vut_1"/>
    <property type="match status" value="1"/>
</dbReference>
<feature type="transmembrane region" description="Helical" evidence="1">
    <location>
        <begin position="143"/>
        <end position="162"/>
    </location>
</feature>
<keyword evidence="1" id="KW-0472">Membrane</keyword>
<keyword evidence="1" id="KW-1133">Transmembrane helix</keyword>
<dbReference type="NCBIfam" id="TIGR00697">
    <property type="entry name" value="queuosine precursor transporter"/>
    <property type="match status" value="1"/>
</dbReference>
<dbReference type="AlphaFoldDB" id="A0A5E4PJ49"/>